<keyword evidence="1" id="KW-0812">Transmembrane</keyword>
<keyword evidence="1" id="KW-1133">Transmembrane helix</keyword>
<evidence type="ECO:0000313" key="2">
    <source>
        <dbReference type="EMBL" id="MBS4198757.1"/>
    </source>
</evidence>
<keyword evidence="3" id="KW-1185">Reference proteome</keyword>
<reference evidence="2 3" key="1">
    <citation type="submission" date="2021-05" db="EMBL/GenBank/DDBJ databases">
        <title>Novel Bacillus species.</title>
        <authorList>
            <person name="Liu G."/>
        </authorList>
    </citation>
    <scope>NUCLEOTIDE SEQUENCE [LARGE SCALE GENOMIC DNA]</scope>
    <source>
        <strain evidence="2 3">FJAT-49732</strain>
    </source>
</reference>
<dbReference type="RefSeq" id="WP_213109485.1">
    <property type="nucleotide sequence ID" value="NZ_JAGYPJ010000001.1"/>
</dbReference>
<dbReference type="EMBL" id="JAGYPJ010000001">
    <property type="protein sequence ID" value="MBS4198757.1"/>
    <property type="molecule type" value="Genomic_DNA"/>
</dbReference>
<dbReference type="PANTHER" id="PTHR34351">
    <property type="entry name" value="SLR1927 PROTEIN-RELATED"/>
    <property type="match status" value="1"/>
</dbReference>
<comment type="caution">
    <text evidence="2">The sequence shown here is derived from an EMBL/GenBank/DDBJ whole genome shotgun (WGS) entry which is preliminary data.</text>
</comment>
<proteinExistence type="predicted"/>
<organism evidence="2 3">
    <name type="scientific">Lederbergia citrisecunda</name>
    <dbReference type="NCBI Taxonomy" id="2833583"/>
    <lineage>
        <taxon>Bacteria</taxon>
        <taxon>Bacillati</taxon>
        <taxon>Bacillota</taxon>
        <taxon>Bacilli</taxon>
        <taxon>Bacillales</taxon>
        <taxon>Bacillaceae</taxon>
        <taxon>Lederbergia</taxon>
    </lineage>
</organism>
<accession>A0A942TMM5</accession>
<dbReference type="AlphaFoldDB" id="A0A942TMM5"/>
<name>A0A942TMM5_9BACI</name>
<evidence type="ECO:0000256" key="1">
    <source>
        <dbReference type="SAM" id="Phobius"/>
    </source>
</evidence>
<gene>
    <name evidence="2" type="ORF">KHA93_03715</name>
</gene>
<keyword evidence="1" id="KW-0472">Membrane</keyword>
<evidence type="ECO:0000313" key="3">
    <source>
        <dbReference type="Proteomes" id="UP000682713"/>
    </source>
</evidence>
<protein>
    <submittedName>
        <fullName evidence="2">DUF58 domain-containing protein</fullName>
    </submittedName>
</protein>
<sequence length="396" mass="45671">MNNWFRNSNPTSRSLNYFPHILLLLIIISFFAHQIMMMFIFLSSLLIFLFQTYYLKIVGNRLNLFTVKEKNYLVIEDEGSWKITVVNKGFPILKASLKLTFDASVIPSHIPYKINNGLVEILIPFFIWKNEEKEIVIPVIAKKRGKSIIRDVTVRIPHLFGSGYIDLSYQNHIHTQFLVYPHRIPVNIRDFVFVNKQGLQDVKTSLFVDSMHPIGVRDYMAGDPFQHIHWKASAKMQLLQSKVFSPIASRGWLIIINISEYYSINTRLEEMIGHAAFIIDFALKQDIPFSLAVNVRSFGNTPFYYLHEGIGPKHRQAAFEFLTVLSFSSLSFPPIQMLNQLKKEDLPSVIIFIGSETVDIQNALLDLSSTGRSVYEVENVNDKGVLRQWRQKNLAV</sequence>
<dbReference type="Proteomes" id="UP000682713">
    <property type="component" value="Unassembled WGS sequence"/>
</dbReference>
<feature type="transmembrane region" description="Helical" evidence="1">
    <location>
        <begin position="21"/>
        <end position="50"/>
    </location>
</feature>
<dbReference type="PANTHER" id="PTHR34351:SF2">
    <property type="entry name" value="DUF58 DOMAIN-CONTAINING PROTEIN"/>
    <property type="match status" value="1"/>
</dbReference>